<comment type="subcellular location">
    <subcellularLocation>
        <location evidence="1">Membrane</location>
        <topology evidence="1">Multi-pass membrane protein</topology>
    </subcellularLocation>
</comment>
<evidence type="ECO:0000256" key="4">
    <source>
        <dbReference type="ARBA" id="ARBA00023136"/>
    </source>
</evidence>
<evidence type="ECO:0000256" key="1">
    <source>
        <dbReference type="ARBA" id="ARBA00004141"/>
    </source>
</evidence>
<evidence type="ECO:0000256" key="2">
    <source>
        <dbReference type="ARBA" id="ARBA00022692"/>
    </source>
</evidence>
<sequence>MNWLRGSKYAAVFLTLVRLYVGYQFLKAGWHKITGDKAFDASGFLKGAVAKPVMESGTQDQVYPNFVAFLNHFAIPNVKLFNVMVPWGELFIGIGLILGALTTAAVFFGMLMNFTFMLAGTVSSNPWLILLSIFIIVAGANAGKFGADYYILPYIRQWYGKIVKHNKDEVTGTPLKPHLN</sequence>
<dbReference type="PANTHER" id="PTHR39157">
    <property type="entry name" value="INTEGRAL MEMBRANE PROTEIN-RELATED"/>
    <property type="match status" value="1"/>
</dbReference>
<accession>A0A6B8RX70</accession>
<evidence type="ECO:0000313" key="6">
    <source>
        <dbReference type="EMBL" id="QGR00295.1"/>
    </source>
</evidence>
<keyword evidence="2 5" id="KW-0812">Transmembrane</keyword>
<dbReference type="OrthoDB" id="26941at2"/>
<evidence type="ECO:0000256" key="5">
    <source>
        <dbReference type="SAM" id="Phobius"/>
    </source>
</evidence>
<dbReference type="PANTHER" id="PTHR39157:SF1">
    <property type="entry name" value="DOXX FAMILY PROTEIN"/>
    <property type="match status" value="1"/>
</dbReference>
<protein>
    <submittedName>
        <fullName evidence="6">DoxX family protein</fullName>
    </submittedName>
</protein>
<organism evidence="6 7">
    <name type="scientific">Paenibacillus psychroresistens</name>
    <dbReference type="NCBI Taxonomy" id="1778678"/>
    <lineage>
        <taxon>Bacteria</taxon>
        <taxon>Bacillati</taxon>
        <taxon>Bacillota</taxon>
        <taxon>Bacilli</taxon>
        <taxon>Bacillales</taxon>
        <taxon>Paenibacillaceae</taxon>
        <taxon>Paenibacillus</taxon>
    </lineage>
</organism>
<dbReference type="Proteomes" id="UP000426246">
    <property type="component" value="Chromosome"/>
</dbReference>
<dbReference type="EMBL" id="CP034235">
    <property type="protein sequence ID" value="QGR00295.1"/>
    <property type="molecule type" value="Genomic_DNA"/>
</dbReference>
<feature type="transmembrane region" description="Helical" evidence="5">
    <location>
        <begin position="127"/>
        <end position="147"/>
    </location>
</feature>
<dbReference type="Pfam" id="PF07681">
    <property type="entry name" value="DoxX"/>
    <property type="match status" value="1"/>
</dbReference>
<keyword evidence="7" id="KW-1185">Reference proteome</keyword>
<proteinExistence type="predicted"/>
<dbReference type="GO" id="GO:0016020">
    <property type="term" value="C:membrane"/>
    <property type="evidence" value="ECO:0007669"/>
    <property type="project" value="UniProtKB-SubCell"/>
</dbReference>
<dbReference type="AlphaFoldDB" id="A0A6B8RX70"/>
<feature type="transmembrane region" description="Helical" evidence="5">
    <location>
        <begin position="90"/>
        <end position="115"/>
    </location>
</feature>
<gene>
    <name evidence="6" type="ORF">EHS13_29430</name>
</gene>
<dbReference type="KEGG" id="ppsc:EHS13_29430"/>
<name>A0A6B8RX70_9BACL</name>
<evidence type="ECO:0000256" key="3">
    <source>
        <dbReference type="ARBA" id="ARBA00022989"/>
    </source>
</evidence>
<dbReference type="InterPro" id="IPR032808">
    <property type="entry name" value="DoxX"/>
</dbReference>
<reference evidence="7" key="1">
    <citation type="submission" date="2018-11" db="EMBL/GenBank/DDBJ databases">
        <title>Complete genome sequence of Paenibacillus sp. ML311-T8.</title>
        <authorList>
            <person name="Nam Y.-D."/>
            <person name="Kang J."/>
            <person name="Chung W.-H."/>
            <person name="Park Y.S."/>
        </authorList>
    </citation>
    <scope>NUCLEOTIDE SEQUENCE [LARGE SCALE GENOMIC DNA]</scope>
    <source>
        <strain evidence="7">ML311-T8</strain>
    </source>
</reference>
<keyword evidence="4 5" id="KW-0472">Membrane</keyword>
<keyword evidence="3 5" id="KW-1133">Transmembrane helix</keyword>
<evidence type="ECO:0000313" key="7">
    <source>
        <dbReference type="Proteomes" id="UP000426246"/>
    </source>
</evidence>